<dbReference type="PRINTS" id="PR00723">
    <property type="entry name" value="SUBTILISIN"/>
</dbReference>
<dbReference type="Gene3D" id="3.50.30.30">
    <property type="match status" value="1"/>
</dbReference>
<evidence type="ECO:0000313" key="13">
    <source>
        <dbReference type="EMBL" id="QJD98766.1"/>
    </source>
</evidence>
<evidence type="ECO:0000313" key="14">
    <source>
        <dbReference type="Proteomes" id="UP000502415"/>
    </source>
</evidence>
<dbReference type="PROSITE" id="PS51892">
    <property type="entry name" value="SUBTILASE"/>
    <property type="match status" value="1"/>
</dbReference>
<feature type="domain" description="Peptidase S8/S53" evidence="9">
    <location>
        <begin position="158"/>
        <end position="647"/>
    </location>
</feature>
<dbReference type="InterPro" id="IPR036852">
    <property type="entry name" value="Peptidase_S8/S53_dom_sf"/>
</dbReference>
<keyword evidence="14" id="KW-1185">Reference proteome</keyword>
<feature type="signal peptide" evidence="8">
    <location>
        <begin position="1"/>
        <end position="23"/>
    </location>
</feature>
<feature type="compositionally biased region" description="Acidic residues" evidence="7">
    <location>
        <begin position="1052"/>
        <end position="1061"/>
    </location>
</feature>
<dbReference type="Gene3D" id="3.40.50.200">
    <property type="entry name" value="Peptidase S8/S53 domain"/>
    <property type="match status" value="1"/>
</dbReference>
<evidence type="ECO:0000256" key="1">
    <source>
        <dbReference type="ARBA" id="ARBA00011073"/>
    </source>
</evidence>
<evidence type="ECO:0000259" key="12">
    <source>
        <dbReference type="Pfam" id="PF17766"/>
    </source>
</evidence>
<dbReference type="InterPro" id="IPR034197">
    <property type="entry name" value="Peptidases_S8_3"/>
</dbReference>
<name>A0A7Z2ZS76_9BURK</name>
<dbReference type="Pfam" id="PF17766">
    <property type="entry name" value="fn3_6"/>
    <property type="match status" value="1"/>
</dbReference>
<feature type="domain" description="Subtilisin-like protease fibronectin type-III" evidence="12">
    <location>
        <begin position="710"/>
        <end position="801"/>
    </location>
</feature>
<dbReference type="GO" id="GO:0006508">
    <property type="term" value="P:proteolysis"/>
    <property type="evidence" value="ECO:0007669"/>
    <property type="project" value="UniProtKB-KW"/>
</dbReference>
<evidence type="ECO:0000256" key="2">
    <source>
        <dbReference type="ARBA" id="ARBA00022670"/>
    </source>
</evidence>
<dbReference type="InterPro" id="IPR003137">
    <property type="entry name" value="PA_domain"/>
</dbReference>
<feature type="domain" description="Inhibitor I9" evidence="11">
    <location>
        <begin position="30"/>
        <end position="130"/>
    </location>
</feature>
<accession>A0A7Z2ZS76</accession>
<evidence type="ECO:0000259" key="10">
    <source>
        <dbReference type="Pfam" id="PF02225"/>
    </source>
</evidence>
<feature type="chain" id="PRO_5030670674" evidence="8">
    <location>
        <begin position="24"/>
        <end position="1061"/>
    </location>
</feature>
<dbReference type="CDD" id="cd02120">
    <property type="entry name" value="PA_subtilisin_like"/>
    <property type="match status" value="1"/>
</dbReference>
<keyword evidence="8" id="KW-0732">Signal</keyword>
<reference evidence="13 14" key="1">
    <citation type="submission" date="2020-04" db="EMBL/GenBank/DDBJ databases">
        <title>Genome sequencing of novel species.</title>
        <authorList>
            <person name="Heo J."/>
            <person name="Kim S.-J."/>
            <person name="Kim J.-S."/>
            <person name="Hong S.-B."/>
            <person name="Kwon S.-W."/>
        </authorList>
    </citation>
    <scope>NUCLEOTIDE SEQUENCE [LARGE SCALE GENOMIC DNA]</scope>
    <source>
        <strain evidence="13 14">GN2-R2</strain>
    </source>
</reference>
<evidence type="ECO:0000256" key="6">
    <source>
        <dbReference type="PROSITE-ProRule" id="PRU01240"/>
    </source>
</evidence>
<dbReference type="SUPFAM" id="SSF52743">
    <property type="entry name" value="Subtilisin-like"/>
    <property type="match status" value="1"/>
</dbReference>
<dbReference type="InterPro" id="IPR015500">
    <property type="entry name" value="Peptidase_S8_subtilisin-rel"/>
</dbReference>
<feature type="active site" description="Charge relay system" evidence="5 6">
    <location>
        <position position="262"/>
    </location>
</feature>
<dbReference type="InterPro" id="IPR010259">
    <property type="entry name" value="S8pro/Inhibitor_I9"/>
</dbReference>
<evidence type="ECO:0000256" key="5">
    <source>
        <dbReference type="PIRSR" id="PIRSR615500-1"/>
    </source>
</evidence>
<dbReference type="InterPro" id="IPR045051">
    <property type="entry name" value="SBT"/>
</dbReference>
<keyword evidence="3 6" id="KW-0378">Hydrolase</keyword>
<dbReference type="Gene3D" id="3.30.70.80">
    <property type="entry name" value="Peptidase S8 propeptide/proteinase inhibitor I9"/>
    <property type="match status" value="1"/>
</dbReference>
<feature type="region of interest" description="Disordered" evidence="7">
    <location>
        <begin position="1035"/>
        <end position="1061"/>
    </location>
</feature>
<dbReference type="Pfam" id="PF02225">
    <property type="entry name" value="PA"/>
    <property type="match status" value="1"/>
</dbReference>
<evidence type="ECO:0000259" key="9">
    <source>
        <dbReference type="Pfam" id="PF00082"/>
    </source>
</evidence>
<feature type="active site" description="Charge relay system" evidence="5 6">
    <location>
        <position position="167"/>
    </location>
</feature>
<feature type="active site" description="Charge relay system" evidence="5 6">
    <location>
        <position position="609"/>
    </location>
</feature>
<dbReference type="Pfam" id="PF05922">
    <property type="entry name" value="Inhibitor_I9"/>
    <property type="match status" value="1"/>
</dbReference>
<feature type="domain" description="PA" evidence="10">
    <location>
        <begin position="439"/>
        <end position="520"/>
    </location>
</feature>
<proteinExistence type="inferred from homology"/>
<protein>
    <submittedName>
        <fullName evidence="13">S8 family peptidase</fullName>
    </submittedName>
</protein>
<dbReference type="GO" id="GO:0004252">
    <property type="term" value="F:serine-type endopeptidase activity"/>
    <property type="evidence" value="ECO:0007669"/>
    <property type="project" value="UniProtKB-UniRule"/>
</dbReference>
<dbReference type="Gene3D" id="2.60.40.2310">
    <property type="match status" value="1"/>
</dbReference>
<evidence type="ECO:0000259" key="11">
    <source>
        <dbReference type="Pfam" id="PF05922"/>
    </source>
</evidence>
<dbReference type="PANTHER" id="PTHR10795">
    <property type="entry name" value="PROPROTEIN CONVERTASE SUBTILISIN/KEXIN"/>
    <property type="match status" value="1"/>
</dbReference>
<keyword evidence="2 6" id="KW-0645">Protease</keyword>
<evidence type="ECO:0000256" key="7">
    <source>
        <dbReference type="SAM" id="MobiDB-lite"/>
    </source>
</evidence>
<dbReference type="RefSeq" id="WP_169433664.1">
    <property type="nucleotide sequence ID" value="NZ_CP051685.1"/>
</dbReference>
<gene>
    <name evidence="13" type="ORF">HH212_00850</name>
</gene>
<dbReference type="Gene3D" id="2.60.120.380">
    <property type="match status" value="1"/>
</dbReference>
<dbReference type="PROSITE" id="PS00138">
    <property type="entry name" value="SUBTILASE_SER"/>
    <property type="match status" value="1"/>
</dbReference>
<dbReference type="InterPro" id="IPR023828">
    <property type="entry name" value="Peptidase_S8_Ser-AS"/>
</dbReference>
<dbReference type="AlphaFoldDB" id="A0A7Z2ZS76"/>
<evidence type="ECO:0000256" key="4">
    <source>
        <dbReference type="ARBA" id="ARBA00022825"/>
    </source>
</evidence>
<dbReference type="Pfam" id="PF00082">
    <property type="entry name" value="Peptidase_S8"/>
    <property type="match status" value="1"/>
</dbReference>
<evidence type="ECO:0000256" key="3">
    <source>
        <dbReference type="ARBA" id="ARBA00022801"/>
    </source>
</evidence>
<dbReference type="EMBL" id="CP051685">
    <property type="protein sequence ID" value="QJD98766.1"/>
    <property type="molecule type" value="Genomic_DNA"/>
</dbReference>
<comment type="similarity">
    <text evidence="1 6">Belongs to the peptidase S8 family.</text>
</comment>
<dbReference type="InterPro" id="IPR000209">
    <property type="entry name" value="Peptidase_S8/S53_dom"/>
</dbReference>
<dbReference type="CDD" id="cd04852">
    <property type="entry name" value="Peptidases_S8_3"/>
    <property type="match status" value="1"/>
</dbReference>
<keyword evidence="4 6" id="KW-0720">Serine protease</keyword>
<evidence type="ECO:0000256" key="8">
    <source>
        <dbReference type="SAM" id="SignalP"/>
    </source>
</evidence>
<dbReference type="Proteomes" id="UP000502415">
    <property type="component" value="Chromosome"/>
</dbReference>
<dbReference type="InterPro" id="IPR041469">
    <property type="entry name" value="Subtilisin-like_FN3"/>
</dbReference>
<dbReference type="InterPro" id="IPR037045">
    <property type="entry name" value="S8pro/Inhibitor_I9_sf"/>
</dbReference>
<dbReference type="KEGG" id="mfy:HH212_00850"/>
<sequence>MTLRPLSAAVMLALCSLAAGANANDLRRPYIVQLADKPVASYNGGVGGMAATQPLPGQRLDLASQDVNAYSSYLAQKQSTVQAAVANAPILYNYSVVLNGFTAMLTDDEARQLMVRSDVASVSADTPRQMDTTYTTRFLGLEKDEGLWNQLGGKAGAGENVVIGVIDGGVWPENPAFADRIDSNGRPTFDSGAAIAYDSPPASWKGSCQSGEGFTAANCNNKLIGAQYFDSAFRALTQYSAHWSEFRSPRDSIGGDAVNGGHGTHTASTAGGNSGVDAVVNGVNLGLASGMAPRARIAAYKVCWTYNAATETSGSRNGCFSGDSVAAIEKAVLDGVNVINFSISGSTSLTDPVEQAFLHAANAGVFVAASGGNNGPSNSVGHPSPWVATVAAATHNRAFQAEVTLANGARYTGASLNQVVLPSAPLVSAERAGLSSASATLVSLCFSKATNNGRAVLDPVKVAGKIVTCTRGTNSNTDKSLAVYEAGGVGMVEIDNGAGPVAEAHAVPTVHVSAADGAKIKTYASQSGAMASIGKFVIGASATPAPVVAGFSARGPNRYDASVLKPDLAAPGVDIIAGAVPLLTQQQRAGIVDGIWTPPAAWASYQGTSMATPHVAGIAALLHQEHPAWNPAMIKSALMTSATDTYPDTIASGDTRGILPFGQGAGQINPNGAADPGLVYDIAPADYKRYLCGLAVSTNCADGSLMGLGLNLPSISAANIIGAVTVTRRVTNVGAAAATYTAQVAVPGFDAVVSPATLDIAPSETKSFDVTLTQTSAATNVWQFGKLIWSDGTHVVRSPITARAGKSISAPELVTANRAAATRIVSVLTGFAGKMGVVYGGLKEIVKTADSVVQAPLHSVDSITQAQTACRARARGVRVTQVAIPSGTLLARFELSDRDTGAGNGIDDLDLAVLNSAGSLVAYSSNNGANELADLATPTAGTYSVCVIGYASANGSTTEYALSSAIVGAGDRNGNFRAVAPSQVYKGSTASLGVSWSGLEAGKRYAGAIQMLDASGAAAAITKVLVETNNPVPAVEPVTRPGRLDMAAEPAPEPDPEPAAP</sequence>
<organism evidence="13 14">
    <name type="scientific">Massilia forsythiae</name>
    <dbReference type="NCBI Taxonomy" id="2728020"/>
    <lineage>
        <taxon>Bacteria</taxon>
        <taxon>Pseudomonadati</taxon>
        <taxon>Pseudomonadota</taxon>
        <taxon>Betaproteobacteria</taxon>
        <taxon>Burkholderiales</taxon>
        <taxon>Oxalobacteraceae</taxon>
        <taxon>Telluria group</taxon>
        <taxon>Massilia</taxon>
    </lineage>
</organism>